<dbReference type="EMBL" id="JADBEM010000001">
    <property type="protein sequence ID" value="MBE1611808.1"/>
    <property type="molecule type" value="Genomic_DNA"/>
</dbReference>
<reference evidence="3" key="1">
    <citation type="submission" date="2020-10" db="EMBL/GenBank/DDBJ databases">
        <title>Sequencing the genomes of 1000 actinobacteria strains.</title>
        <authorList>
            <person name="Klenk H.-P."/>
        </authorList>
    </citation>
    <scope>NUCLEOTIDE SEQUENCE</scope>
    <source>
        <strain evidence="3">DSM 45354</strain>
    </source>
</reference>
<evidence type="ECO:0000313" key="4">
    <source>
        <dbReference type="Proteomes" id="UP000638648"/>
    </source>
</evidence>
<keyword evidence="4" id="KW-1185">Reference proteome</keyword>
<evidence type="ECO:0000256" key="1">
    <source>
        <dbReference type="SAM" id="MobiDB-lite"/>
    </source>
</evidence>
<name>A0A927RQ37_9ACTN</name>
<feature type="transmembrane region" description="Helical" evidence="2">
    <location>
        <begin position="85"/>
        <end position="104"/>
    </location>
</feature>
<dbReference type="GO" id="GO:0008233">
    <property type="term" value="F:peptidase activity"/>
    <property type="evidence" value="ECO:0007669"/>
    <property type="project" value="InterPro"/>
</dbReference>
<feature type="region of interest" description="Disordered" evidence="1">
    <location>
        <begin position="310"/>
        <end position="403"/>
    </location>
</feature>
<dbReference type="Proteomes" id="UP000638648">
    <property type="component" value="Unassembled WGS sequence"/>
</dbReference>
<comment type="caution">
    <text evidence="3">The sequence shown here is derived from an EMBL/GenBank/DDBJ whole genome shotgun (WGS) entry which is preliminary data.</text>
</comment>
<evidence type="ECO:0000313" key="3">
    <source>
        <dbReference type="EMBL" id="MBE1611808.1"/>
    </source>
</evidence>
<keyword evidence="2" id="KW-1133">Transmembrane helix</keyword>
<feature type="transmembrane region" description="Helical" evidence="2">
    <location>
        <begin position="218"/>
        <end position="236"/>
    </location>
</feature>
<feature type="transmembrane region" description="Helical" evidence="2">
    <location>
        <begin position="147"/>
        <end position="170"/>
    </location>
</feature>
<feature type="transmembrane region" description="Helical" evidence="2">
    <location>
        <begin position="116"/>
        <end position="135"/>
    </location>
</feature>
<accession>A0A927RQ37</accession>
<feature type="compositionally biased region" description="Polar residues" evidence="1">
    <location>
        <begin position="375"/>
        <end position="386"/>
    </location>
</feature>
<proteinExistence type="predicted"/>
<keyword evidence="2" id="KW-0472">Membrane</keyword>
<evidence type="ECO:0000256" key="2">
    <source>
        <dbReference type="SAM" id="Phobius"/>
    </source>
</evidence>
<dbReference type="AlphaFoldDB" id="A0A927RQ37"/>
<feature type="transmembrane region" description="Helical" evidence="2">
    <location>
        <begin position="273"/>
        <end position="295"/>
    </location>
</feature>
<feature type="transmembrane region" description="Helical" evidence="2">
    <location>
        <begin position="51"/>
        <end position="73"/>
    </location>
</feature>
<keyword evidence="2" id="KW-0812">Transmembrane</keyword>
<dbReference type="Pfam" id="PF13367">
    <property type="entry name" value="PrsW-protease"/>
    <property type="match status" value="1"/>
</dbReference>
<feature type="transmembrane region" description="Helical" evidence="2">
    <location>
        <begin position="190"/>
        <end position="211"/>
    </location>
</feature>
<protein>
    <submittedName>
        <fullName evidence="3">RsiW-degrading membrane proteinase PrsW (M82 family)</fullName>
    </submittedName>
</protein>
<feature type="transmembrane region" description="Helical" evidence="2">
    <location>
        <begin position="25"/>
        <end position="45"/>
    </location>
</feature>
<dbReference type="PANTHER" id="PTHR36844">
    <property type="entry name" value="PROTEASE PRSW"/>
    <property type="match status" value="1"/>
</dbReference>
<organism evidence="3 4">
    <name type="scientific">Actinopolymorpha pittospori</name>
    <dbReference type="NCBI Taxonomy" id="648752"/>
    <lineage>
        <taxon>Bacteria</taxon>
        <taxon>Bacillati</taxon>
        <taxon>Actinomycetota</taxon>
        <taxon>Actinomycetes</taxon>
        <taxon>Propionibacteriales</taxon>
        <taxon>Actinopolymorphaceae</taxon>
        <taxon>Actinopolymorpha</taxon>
    </lineage>
</organism>
<dbReference type="InterPro" id="IPR026898">
    <property type="entry name" value="PrsW"/>
</dbReference>
<gene>
    <name evidence="3" type="ORF">HEB94_008656</name>
</gene>
<sequence length="403" mass="42129">MNDLATGVGTGRPGPEHGRRLTSYAWGRVFLLGLAVWLVAVILTLSSGDTALVPTVVLLGSFLIPLTYATWVYERGRVSEITLALVVRAFLVSGLLGLLSASLLDNYLNAPTPFLYAGFALAQELVKVLALLYVARRVRRRTLRTGLVLGATVGFGFGAFETAGQALQALMNVSGLSMGALVETELLRALLAPVGQGLWTALIGGTIFAATKGDRWRFTSGVFFAYLGGSLLHALWDSLRSVAVVFTLLTTNTSWESRLLTLGYIPRPSTAQVHLYTVTTAVGYVLVAALGVLWLGILRRRMEPVTAILGPPEPAVGTTEASEATATPAGPAEAVEPAGAVESAGAVEPAEQAEPSEPSEPGEPSEPAQPVAQAAGTNEPGQSATQAPAEPASGDRTPDKTDA</sequence>
<dbReference type="RefSeq" id="WP_192754963.1">
    <property type="nucleotide sequence ID" value="NZ_BAABJL010000176.1"/>
</dbReference>
<feature type="compositionally biased region" description="Low complexity" evidence="1">
    <location>
        <begin position="315"/>
        <end position="356"/>
    </location>
</feature>
<dbReference type="PANTHER" id="PTHR36844:SF1">
    <property type="entry name" value="PROTEASE PRSW"/>
    <property type="match status" value="1"/>
</dbReference>